<gene>
    <name evidence="8" type="ORF">ANN_19494</name>
</gene>
<evidence type="ECO:0000256" key="4">
    <source>
        <dbReference type="ARBA" id="ARBA00023136"/>
    </source>
</evidence>
<dbReference type="InterPro" id="IPR039421">
    <property type="entry name" value="Type_1_exporter"/>
</dbReference>
<feature type="domain" description="ABC transporter" evidence="6">
    <location>
        <begin position="334"/>
        <end position="548"/>
    </location>
</feature>
<evidence type="ECO:0000256" key="3">
    <source>
        <dbReference type="ARBA" id="ARBA00022989"/>
    </source>
</evidence>
<evidence type="ECO:0000256" key="5">
    <source>
        <dbReference type="SAM" id="Phobius"/>
    </source>
</evidence>
<accession>A0ABQ8SA21</accession>
<feature type="transmembrane region" description="Helical" evidence="5">
    <location>
        <begin position="275"/>
        <end position="300"/>
    </location>
</feature>
<evidence type="ECO:0000313" key="8">
    <source>
        <dbReference type="EMBL" id="KAJ4430902.1"/>
    </source>
</evidence>
<dbReference type="Proteomes" id="UP001148838">
    <property type="component" value="Unassembled WGS sequence"/>
</dbReference>
<dbReference type="EMBL" id="JAJSOF020000031">
    <property type="protein sequence ID" value="KAJ4430902.1"/>
    <property type="molecule type" value="Genomic_DNA"/>
</dbReference>
<dbReference type="Gene3D" id="1.20.1560.10">
    <property type="entry name" value="ABC transporter type 1, transmembrane domain"/>
    <property type="match status" value="1"/>
</dbReference>
<keyword evidence="3 5" id="KW-1133">Transmembrane helix</keyword>
<keyword evidence="9" id="KW-1185">Reference proteome</keyword>
<dbReference type="InterPro" id="IPR003439">
    <property type="entry name" value="ABC_transporter-like_ATP-bd"/>
</dbReference>
<reference evidence="8 9" key="1">
    <citation type="journal article" date="2022" name="Allergy">
        <title>Genome assembly and annotation of Periplaneta americana reveal a comprehensive cockroach allergen profile.</title>
        <authorList>
            <person name="Wang L."/>
            <person name="Xiong Q."/>
            <person name="Saelim N."/>
            <person name="Wang L."/>
            <person name="Nong W."/>
            <person name="Wan A.T."/>
            <person name="Shi M."/>
            <person name="Liu X."/>
            <person name="Cao Q."/>
            <person name="Hui J.H.L."/>
            <person name="Sookrung N."/>
            <person name="Leung T.F."/>
            <person name="Tungtrongchitr A."/>
            <person name="Tsui S.K.W."/>
        </authorList>
    </citation>
    <scope>NUCLEOTIDE SEQUENCE [LARGE SCALE GENOMIC DNA]</scope>
    <source>
        <strain evidence="8">PWHHKU_190912</strain>
    </source>
</reference>
<evidence type="ECO:0000256" key="2">
    <source>
        <dbReference type="ARBA" id="ARBA00022692"/>
    </source>
</evidence>
<comment type="subcellular location">
    <subcellularLocation>
        <location evidence="1">Membrane</location>
        <topology evidence="1">Multi-pass membrane protein</topology>
    </subcellularLocation>
</comment>
<evidence type="ECO:0000259" key="6">
    <source>
        <dbReference type="PROSITE" id="PS50893"/>
    </source>
</evidence>
<keyword evidence="2 5" id="KW-0812">Transmembrane</keyword>
<feature type="transmembrane region" description="Helical" evidence="5">
    <location>
        <begin position="175"/>
        <end position="191"/>
    </location>
</feature>
<dbReference type="InterPro" id="IPR027417">
    <property type="entry name" value="P-loop_NTPase"/>
</dbReference>
<dbReference type="SUPFAM" id="SSF52540">
    <property type="entry name" value="P-loop containing nucleoside triphosphate hydrolases"/>
    <property type="match status" value="1"/>
</dbReference>
<sequence>MSPGSSTESYPAFARIGLRENLGKNLNQMRYMKGGDWLLLSAGIFFASVHGVCFPLITMILGHMTDILLSQAAQVCDIIWFHINPFPAQSRPFCWELCSSRQLHRLRQDLFSQLLLQKMVWFDSHKDKDIATQLCSRVDQVHHGIGAKMGMLLQYSATCLSGFIVAFFSNWRLTLFILPLFFVCLVVPHLLDKVYLELTSKEYSESGHIAEEIISNFKPGEDTDGSQVELNCQKSTLKKYYSISSAFLAAYLVANALLATALWHDWKLIEMGCHAPGAVVTVIGGMLSINKILPFAAATISARNSAKVLKTIVDHTPTRGGREFEEKSQVTRNIKFKDVSLSYPTGPKNQMLHCLNFEIKAGQSVAFVDVSGRAPTSLMDLLFGFYEPTSGQVLFDGSPGCPRSAIGVICFNPKLYSCLSVLDNIQLGKNDVEFNQIAQVAIDVGVHGYIPSLPLGYDTPVGEQFSTDLKQRIALARLAIHDPNIVVIDDITSHHAIDIEGNRTLIDAFRKVMEGRTTIVLSQRHSIIQHANTIHVLEVNVHSLNVTL</sequence>
<dbReference type="Pfam" id="PF00005">
    <property type="entry name" value="ABC_tran"/>
    <property type="match status" value="1"/>
</dbReference>
<dbReference type="PROSITE" id="PS50893">
    <property type="entry name" value="ABC_TRANSPORTER_2"/>
    <property type="match status" value="1"/>
</dbReference>
<comment type="caution">
    <text evidence="8">The sequence shown here is derived from an EMBL/GenBank/DDBJ whole genome shotgun (WGS) entry which is preliminary data.</text>
</comment>
<feature type="transmembrane region" description="Helical" evidence="5">
    <location>
        <begin position="37"/>
        <end position="61"/>
    </location>
</feature>
<feature type="transmembrane region" description="Helical" evidence="5">
    <location>
        <begin position="240"/>
        <end position="263"/>
    </location>
</feature>
<dbReference type="PANTHER" id="PTHR43394">
    <property type="entry name" value="ATP-DEPENDENT PERMEASE MDL1, MITOCHONDRIAL"/>
    <property type="match status" value="1"/>
</dbReference>
<organism evidence="8 9">
    <name type="scientific">Periplaneta americana</name>
    <name type="common">American cockroach</name>
    <name type="synonym">Blatta americana</name>
    <dbReference type="NCBI Taxonomy" id="6978"/>
    <lineage>
        <taxon>Eukaryota</taxon>
        <taxon>Metazoa</taxon>
        <taxon>Ecdysozoa</taxon>
        <taxon>Arthropoda</taxon>
        <taxon>Hexapoda</taxon>
        <taxon>Insecta</taxon>
        <taxon>Pterygota</taxon>
        <taxon>Neoptera</taxon>
        <taxon>Polyneoptera</taxon>
        <taxon>Dictyoptera</taxon>
        <taxon>Blattodea</taxon>
        <taxon>Blattoidea</taxon>
        <taxon>Blattidae</taxon>
        <taxon>Blattinae</taxon>
        <taxon>Periplaneta</taxon>
    </lineage>
</organism>
<dbReference type="InterPro" id="IPR011527">
    <property type="entry name" value="ABC1_TM_dom"/>
</dbReference>
<evidence type="ECO:0000259" key="7">
    <source>
        <dbReference type="PROSITE" id="PS50929"/>
    </source>
</evidence>
<dbReference type="PANTHER" id="PTHR43394:SF27">
    <property type="entry name" value="ATP-DEPENDENT TRANSLOCASE ABCB1-LIKE"/>
    <property type="match status" value="1"/>
</dbReference>
<evidence type="ECO:0000256" key="1">
    <source>
        <dbReference type="ARBA" id="ARBA00004141"/>
    </source>
</evidence>
<dbReference type="InterPro" id="IPR036640">
    <property type="entry name" value="ABC1_TM_sf"/>
</dbReference>
<dbReference type="PROSITE" id="PS50929">
    <property type="entry name" value="ABC_TM1F"/>
    <property type="match status" value="1"/>
</dbReference>
<proteinExistence type="predicted"/>
<dbReference type="Gene3D" id="3.40.50.300">
    <property type="entry name" value="P-loop containing nucleotide triphosphate hydrolases"/>
    <property type="match status" value="1"/>
</dbReference>
<evidence type="ECO:0000313" key="9">
    <source>
        <dbReference type="Proteomes" id="UP001148838"/>
    </source>
</evidence>
<keyword evidence="4 5" id="KW-0472">Membrane</keyword>
<dbReference type="SUPFAM" id="SSF90123">
    <property type="entry name" value="ABC transporter transmembrane region"/>
    <property type="match status" value="1"/>
</dbReference>
<feature type="domain" description="ABC transmembrane type-1" evidence="7">
    <location>
        <begin position="91"/>
        <end position="218"/>
    </location>
</feature>
<name>A0ABQ8SA21_PERAM</name>
<protein>
    <submittedName>
        <fullName evidence="8">Uncharacterized protein</fullName>
    </submittedName>
</protein>
<dbReference type="Pfam" id="PF00664">
    <property type="entry name" value="ABC_membrane"/>
    <property type="match status" value="1"/>
</dbReference>